<sequence length="334" mass="36617">MPDAEHRPHGAGELCPDGAKLYEQALRAGRLPAAEAARVPCLTRLGLLHPAPGDPAHLEPADPAAALTRMLRGSRSRIAAEHRREERLVERFEPLLRRYGPQAAGTGAGTPLLRLHSGFQRIDQAVTEAMDEASEEVLCVQPHAGPAGERGEAAHDAAYGRDQRLLDRGGRIRTLYRHTVVHLPSVRAHNERLHGDNEARSLEEPTDRLLVMDRTVAFLPADDHGTLALEVRHPALVSYFVSVFERLWRLATPVFPEPVRRPALNGVTPLQRAVARLLTEGYTDTVIADRLGMNVRTARDHIARLAAALGSDSRAQLGFLIARSGILEPEEAAR</sequence>
<gene>
    <name evidence="2" type="ORF">AQJ66_27565</name>
</gene>
<dbReference type="PANTHER" id="PTHR34293:SF1">
    <property type="entry name" value="HTH-TYPE TRANSCRIPTIONAL REGULATOR TRMBL2"/>
    <property type="match status" value="1"/>
</dbReference>
<reference evidence="2 3" key="1">
    <citation type="submission" date="2015-10" db="EMBL/GenBank/DDBJ databases">
        <title>Draft genome sequence of Streptomyces bungoensis DSM 41781, type strain for the species Streptomyces bungoensis.</title>
        <authorList>
            <person name="Ruckert C."/>
            <person name="Winkler A."/>
            <person name="Kalinowski J."/>
            <person name="Kampfer P."/>
            <person name="Glaeser S."/>
        </authorList>
    </citation>
    <scope>NUCLEOTIDE SEQUENCE [LARGE SCALE GENOMIC DNA]</scope>
    <source>
        <strain evidence="2 3">DSM 41781</strain>
    </source>
</reference>
<comment type="caution">
    <text evidence="2">The sequence shown here is derived from an EMBL/GenBank/DDBJ whole genome shotgun (WGS) entry which is preliminary data.</text>
</comment>
<accession>A0A117RAE6</accession>
<dbReference type="InterPro" id="IPR051797">
    <property type="entry name" value="TrmB-like"/>
</dbReference>
<dbReference type="AlphaFoldDB" id="A0A117RAE6"/>
<evidence type="ECO:0000259" key="1">
    <source>
        <dbReference type="SMART" id="SM00421"/>
    </source>
</evidence>
<dbReference type="EMBL" id="LMWX01000050">
    <property type="protein sequence ID" value="KUN79901.1"/>
    <property type="molecule type" value="Genomic_DNA"/>
</dbReference>
<dbReference type="OrthoDB" id="4307453at2"/>
<dbReference type="Gene3D" id="1.10.10.10">
    <property type="entry name" value="Winged helix-like DNA-binding domain superfamily/Winged helix DNA-binding domain"/>
    <property type="match status" value="1"/>
</dbReference>
<protein>
    <submittedName>
        <fullName evidence="2">LuxR family transcriptional regulator</fullName>
    </submittedName>
</protein>
<evidence type="ECO:0000313" key="3">
    <source>
        <dbReference type="Proteomes" id="UP000053024"/>
    </source>
</evidence>
<feature type="domain" description="HTH luxR-type" evidence="1">
    <location>
        <begin position="264"/>
        <end position="321"/>
    </location>
</feature>
<dbReference type="RefSeq" id="WP_061927455.1">
    <property type="nucleotide sequence ID" value="NZ_KQ948867.1"/>
</dbReference>
<proteinExistence type="predicted"/>
<dbReference type="InterPro" id="IPR036388">
    <property type="entry name" value="WH-like_DNA-bd_sf"/>
</dbReference>
<dbReference type="SMART" id="SM00421">
    <property type="entry name" value="HTH_LUXR"/>
    <property type="match status" value="1"/>
</dbReference>
<dbReference type="SUPFAM" id="SSF46894">
    <property type="entry name" value="C-terminal effector domain of the bipartite response regulators"/>
    <property type="match status" value="1"/>
</dbReference>
<keyword evidence="3" id="KW-1185">Reference proteome</keyword>
<evidence type="ECO:0000313" key="2">
    <source>
        <dbReference type="EMBL" id="KUN79901.1"/>
    </source>
</evidence>
<dbReference type="STRING" id="285568.AQJ66_27565"/>
<dbReference type="InterPro" id="IPR016032">
    <property type="entry name" value="Sig_transdc_resp-reg_C-effctor"/>
</dbReference>
<organism evidence="2 3">
    <name type="scientific">Streptomyces bungoensis</name>
    <dbReference type="NCBI Taxonomy" id="285568"/>
    <lineage>
        <taxon>Bacteria</taxon>
        <taxon>Bacillati</taxon>
        <taxon>Actinomycetota</taxon>
        <taxon>Actinomycetes</taxon>
        <taxon>Kitasatosporales</taxon>
        <taxon>Streptomycetaceae</taxon>
        <taxon>Streptomyces</taxon>
    </lineage>
</organism>
<dbReference type="InterPro" id="IPR000792">
    <property type="entry name" value="Tscrpt_reg_LuxR_C"/>
</dbReference>
<dbReference type="GO" id="GO:0003677">
    <property type="term" value="F:DNA binding"/>
    <property type="evidence" value="ECO:0007669"/>
    <property type="project" value="InterPro"/>
</dbReference>
<dbReference type="PANTHER" id="PTHR34293">
    <property type="entry name" value="HTH-TYPE TRANSCRIPTIONAL REGULATOR TRMBL2"/>
    <property type="match status" value="1"/>
</dbReference>
<name>A0A117RAE6_9ACTN</name>
<dbReference type="GO" id="GO:0006355">
    <property type="term" value="P:regulation of DNA-templated transcription"/>
    <property type="evidence" value="ECO:0007669"/>
    <property type="project" value="InterPro"/>
</dbReference>
<dbReference type="Proteomes" id="UP000053024">
    <property type="component" value="Unassembled WGS sequence"/>
</dbReference>